<sequence length="120" mass="13290">MKVLVLVNGAPYGTATPAEAFRTISGLAGMDVDTTCVLVEDGVYVALKDQNPETIDMQNLAKAYEMLKDFNARVYILKESMEERGIKEDELIPHDGIIDRAKLREMILEKHCIISFVSGG</sequence>
<dbReference type="Pfam" id="PF02635">
    <property type="entry name" value="DsrE"/>
    <property type="match status" value="1"/>
</dbReference>
<dbReference type="PANTHER" id="PTHR38780">
    <property type="entry name" value="PROTEIN TUSC"/>
    <property type="match status" value="1"/>
</dbReference>
<dbReference type="EMBL" id="DRBW01000249">
    <property type="protein sequence ID" value="HDM90896.1"/>
    <property type="molecule type" value="Genomic_DNA"/>
</dbReference>
<dbReference type="InterPro" id="IPR003787">
    <property type="entry name" value="Sulphur_relay_DsrE/F-like"/>
</dbReference>
<comment type="similarity">
    <text evidence="1">Belongs to the DsrF/TusC family.</text>
</comment>
<dbReference type="Gene3D" id="3.40.1260.10">
    <property type="entry name" value="DsrEFH-like"/>
    <property type="match status" value="1"/>
</dbReference>
<evidence type="ECO:0000256" key="1">
    <source>
        <dbReference type="ARBA" id="ARBA00005996"/>
    </source>
</evidence>
<name>A0A7C0XA92_UNCW3</name>
<dbReference type="Proteomes" id="UP000885931">
    <property type="component" value="Unassembled WGS sequence"/>
</dbReference>
<proteinExistence type="inferred from homology"/>
<dbReference type="SUPFAM" id="SSF75169">
    <property type="entry name" value="DsrEFH-like"/>
    <property type="match status" value="1"/>
</dbReference>
<reference evidence="2" key="1">
    <citation type="journal article" date="2020" name="mSystems">
        <title>Genome- and Community-Level Interaction Insights into Carbon Utilization and Element Cycling Functions of Hydrothermarchaeota in Hydrothermal Sediment.</title>
        <authorList>
            <person name="Zhou Z."/>
            <person name="Liu Y."/>
            <person name="Xu W."/>
            <person name="Pan J."/>
            <person name="Luo Z.H."/>
            <person name="Li M."/>
        </authorList>
    </citation>
    <scope>NUCLEOTIDE SEQUENCE [LARGE SCALE GENOMIC DNA]</scope>
    <source>
        <strain evidence="2">HyVt-237</strain>
    </source>
</reference>
<accession>A0A7C0XA92</accession>
<evidence type="ECO:0000313" key="2">
    <source>
        <dbReference type="EMBL" id="HDM90896.1"/>
    </source>
</evidence>
<comment type="caution">
    <text evidence="2">The sequence shown here is derived from an EMBL/GenBank/DDBJ whole genome shotgun (WGS) entry which is preliminary data.</text>
</comment>
<dbReference type="InterPro" id="IPR027396">
    <property type="entry name" value="DsrEFH-like"/>
</dbReference>
<dbReference type="InterPro" id="IPR017462">
    <property type="entry name" value="Sulphur_relay_TusC/DsrF"/>
</dbReference>
<protein>
    <submittedName>
        <fullName evidence="2">Uncharacterized protein</fullName>
    </submittedName>
</protein>
<organism evidence="2">
    <name type="scientific">candidate division WOR-3 bacterium</name>
    <dbReference type="NCBI Taxonomy" id="2052148"/>
    <lineage>
        <taxon>Bacteria</taxon>
        <taxon>Bacteria division WOR-3</taxon>
    </lineage>
</organism>
<dbReference type="PANTHER" id="PTHR38780:SF1">
    <property type="entry name" value="PROTEIN TUSC"/>
    <property type="match status" value="1"/>
</dbReference>
<gene>
    <name evidence="2" type="ORF">ENG67_06800</name>
</gene>
<dbReference type="AlphaFoldDB" id="A0A7C0XA92"/>